<name>X1KP05_9ZZZZ</name>
<organism evidence="2">
    <name type="scientific">marine sediment metagenome</name>
    <dbReference type="NCBI Taxonomy" id="412755"/>
    <lineage>
        <taxon>unclassified sequences</taxon>
        <taxon>metagenomes</taxon>
        <taxon>ecological metagenomes</taxon>
    </lineage>
</organism>
<evidence type="ECO:0000313" key="2">
    <source>
        <dbReference type="EMBL" id="GAI08413.1"/>
    </source>
</evidence>
<gene>
    <name evidence="2" type="ORF">S06H3_19729</name>
</gene>
<proteinExistence type="predicted"/>
<dbReference type="AlphaFoldDB" id="X1KP05"/>
<reference evidence="2" key="1">
    <citation type="journal article" date="2014" name="Front. Microbiol.">
        <title>High frequency of phylogenetically diverse reductive dehalogenase-homologous genes in deep subseafloor sedimentary metagenomes.</title>
        <authorList>
            <person name="Kawai M."/>
            <person name="Futagami T."/>
            <person name="Toyoda A."/>
            <person name="Takaki Y."/>
            <person name="Nishi S."/>
            <person name="Hori S."/>
            <person name="Arai W."/>
            <person name="Tsubouchi T."/>
            <person name="Morono Y."/>
            <person name="Uchiyama I."/>
            <person name="Ito T."/>
            <person name="Fujiyama A."/>
            <person name="Inagaki F."/>
            <person name="Takami H."/>
        </authorList>
    </citation>
    <scope>NUCLEOTIDE SEQUENCE</scope>
    <source>
        <strain evidence="2">Expedition CK06-06</strain>
    </source>
</reference>
<keyword evidence="1" id="KW-0472">Membrane</keyword>
<dbReference type="EMBL" id="BARV01010131">
    <property type="protein sequence ID" value="GAI08413.1"/>
    <property type="molecule type" value="Genomic_DNA"/>
</dbReference>
<feature type="transmembrane region" description="Helical" evidence="1">
    <location>
        <begin position="60"/>
        <end position="78"/>
    </location>
</feature>
<comment type="caution">
    <text evidence="2">The sequence shown here is derived from an EMBL/GenBank/DDBJ whole genome shotgun (WGS) entry which is preliminary data.</text>
</comment>
<keyword evidence="1" id="KW-1133">Transmembrane helix</keyword>
<feature type="transmembrane region" description="Helical" evidence="1">
    <location>
        <begin position="84"/>
        <end position="105"/>
    </location>
</feature>
<protein>
    <submittedName>
        <fullName evidence="2">Uncharacterized protein</fullName>
    </submittedName>
</protein>
<keyword evidence="1" id="KW-0812">Transmembrane</keyword>
<evidence type="ECO:0000256" key="1">
    <source>
        <dbReference type="SAM" id="Phobius"/>
    </source>
</evidence>
<sequence>MVGELSIEDVLKPYGSYYNNFDQAQQKIWGLWSSELPKRIAMIKNNLKELSDKIRSWQNVSYFGLLMSAVIPIVVGILKETQDWSNYALLLDAVFPAVVGMRYAIGVRMDGPN</sequence>
<accession>X1KP05</accession>